<keyword evidence="12" id="KW-1185">Reference proteome</keyword>
<keyword evidence="11" id="KW-0969">Cilium</keyword>
<dbReference type="Pfam" id="PF03748">
    <property type="entry name" value="FliL"/>
    <property type="match status" value="1"/>
</dbReference>
<keyword evidence="9 10" id="KW-0472">Membrane</keyword>
<dbReference type="GO" id="GO:0006935">
    <property type="term" value="P:chemotaxis"/>
    <property type="evidence" value="ECO:0007669"/>
    <property type="project" value="UniProtKB-KW"/>
</dbReference>
<keyword evidence="8 10" id="KW-1133">Transmembrane helix</keyword>
<evidence type="ECO:0000313" key="11">
    <source>
        <dbReference type="EMBL" id="MBB3994000.1"/>
    </source>
</evidence>
<dbReference type="PANTHER" id="PTHR35091:SF2">
    <property type="entry name" value="FLAGELLAR PROTEIN FLIL"/>
    <property type="match status" value="1"/>
</dbReference>
<keyword evidence="7 10" id="KW-0283">Flagellar rotation</keyword>
<reference evidence="11 12" key="1">
    <citation type="submission" date="2020-08" db="EMBL/GenBank/DDBJ databases">
        <title>Genomic Encyclopedia of Type Strains, Phase IV (KMG-IV): sequencing the most valuable type-strain genomes for metagenomic binning, comparative biology and taxonomic classification.</title>
        <authorList>
            <person name="Goeker M."/>
        </authorList>
    </citation>
    <scope>NUCLEOTIDE SEQUENCE [LARGE SCALE GENOMIC DNA]</scope>
    <source>
        <strain evidence="11 12">DSM 102234</strain>
    </source>
</reference>
<keyword evidence="6 10" id="KW-0812">Transmembrane</keyword>
<evidence type="ECO:0000256" key="5">
    <source>
        <dbReference type="ARBA" id="ARBA00022500"/>
    </source>
</evidence>
<dbReference type="GO" id="GO:0005886">
    <property type="term" value="C:plasma membrane"/>
    <property type="evidence" value="ECO:0007669"/>
    <property type="project" value="UniProtKB-SubCell"/>
</dbReference>
<dbReference type="GO" id="GO:0071978">
    <property type="term" value="P:bacterial-type flagellum-dependent swarming motility"/>
    <property type="evidence" value="ECO:0007669"/>
    <property type="project" value="TreeGrafter"/>
</dbReference>
<comment type="function">
    <text evidence="1 10">Controls the rotational direction of flagella during chemotaxis.</text>
</comment>
<keyword evidence="11" id="KW-0282">Flagellum</keyword>
<dbReference type="PANTHER" id="PTHR35091">
    <property type="entry name" value="FLAGELLAR PROTEIN FLIL"/>
    <property type="match status" value="1"/>
</dbReference>
<dbReference type="EMBL" id="JACIEI010000004">
    <property type="protein sequence ID" value="MBB3994000.1"/>
    <property type="molecule type" value="Genomic_DNA"/>
</dbReference>
<evidence type="ECO:0000256" key="4">
    <source>
        <dbReference type="ARBA" id="ARBA00022475"/>
    </source>
</evidence>
<dbReference type="GO" id="GO:0009425">
    <property type="term" value="C:bacterial-type flagellum basal body"/>
    <property type="evidence" value="ECO:0007669"/>
    <property type="project" value="InterPro"/>
</dbReference>
<evidence type="ECO:0000256" key="7">
    <source>
        <dbReference type="ARBA" id="ARBA00022779"/>
    </source>
</evidence>
<protein>
    <recommendedName>
        <fullName evidence="10">Flagellar protein FliL</fullName>
    </recommendedName>
</protein>
<accession>A0A7W6E3D3</accession>
<evidence type="ECO:0000256" key="1">
    <source>
        <dbReference type="ARBA" id="ARBA00002254"/>
    </source>
</evidence>
<gene>
    <name evidence="11" type="ORF">GGR95_001641</name>
</gene>
<evidence type="ECO:0000256" key="3">
    <source>
        <dbReference type="ARBA" id="ARBA00008281"/>
    </source>
</evidence>
<organism evidence="11 12">
    <name type="scientific">Sulfitobacter undariae</name>
    <dbReference type="NCBI Taxonomy" id="1563671"/>
    <lineage>
        <taxon>Bacteria</taxon>
        <taxon>Pseudomonadati</taxon>
        <taxon>Pseudomonadota</taxon>
        <taxon>Alphaproteobacteria</taxon>
        <taxon>Rhodobacterales</taxon>
        <taxon>Roseobacteraceae</taxon>
        <taxon>Sulfitobacter</taxon>
    </lineage>
</organism>
<evidence type="ECO:0000256" key="10">
    <source>
        <dbReference type="RuleBase" id="RU364125"/>
    </source>
</evidence>
<keyword evidence="5 10" id="KW-0145">Chemotaxis</keyword>
<sequence length="162" mass="17893">MATEADITDVLPTKSKIPLTVGLVLALVGAGGGFYATWSGMILGDTDATHTENTNEDVNNFAANFAFVEVDAMVISIDSKPVRRLLRFRAQLEVPKMYQDEVTTLMPRVVDVLNSYLRALEVSDLEDQAALARLRAQMLRRVQIVTGTGRVNDFLIMEFVLT</sequence>
<evidence type="ECO:0000256" key="8">
    <source>
        <dbReference type="ARBA" id="ARBA00022989"/>
    </source>
</evidence>
<evidence type="ECO:0000313" key="12">
    <source>
        <dbReference type="Proteomes" id="UP000530268"/>
    </source>
</evidence>
<keyword evidence="4" id="KW-1003">Cell membrane</keyword>
<proteinExistence type="inferred from homology"/>
<dbReference type="AlphaFoldDB" id="A0A7W6E3D3"/>
<keyword evidence="11" id="KW-0966">Cell projection</keyword>
<name>A0A7W6E3D3_9RHOB</name>
<comment type="similarity">
    <text evidence="3 10">Belongs to the FliL family.</text>
</comment>
<comment type="subcellular location">
    <subcellularLocation>
        <location evidence="10">Cell inner membrane</location>
    </subcellularLocation>
    <subcellularLocation>
        <location evidence="2">Cell membrane</location>
        <topology evidence="2">Single-pass membrane protein</topology>
    </subcellularLocation>
</comment>
<dbReference type="InterPro" id="IPR005503">
    <property type="entry name" value="FliL"/>
</dbReference>
<dbReference type="Proteomes" id="UP000530268">
    <property type="component" value="Unassembled WGS sequence"/>
</dbReference>
<evidence type="ECO:0000256" key="2">
    <source>
        <dbReference type="ARBA" id="ARBA00004162"/>
    </source>
</evidence>
<evidence type="ECO:0000256" key="6">
    <source>
        <dbReference type="ARBA" id="ARBA00022692"/>
    </source>
</evidence>
<feature type="transmembrane region" description="Helical" evidence="10">
    <location>
        <begin position="17"/>
        <end position="38"/>
    </location>
</feature>
<comment type="caution">
    <text evidence="11">The sequence shown here is derived from an EMBL/GenBank/DDBJ whole genome shotgun (WGS) entry which is preliminary data.</text>
</comment>
<keyword evidence="10" id="KW-0997">Cell inner membrane</keyword>
<evidence type="ECO:0000256" key="9">
    <source>
        <dbReference type="ARBA" id="ARBA00023136"/>
    </source>
</evidence>